<keyword evidence="5 7" id="KW-0460">Magnesium</keyword>
<evidence type="ECO:0000256" key="6">
    <source>
        <dbReference type="ARBA" id="ARBA00023080"/>
    </source>
</evidence>
<keyword evidence="3 7" id="KW-0547">Nucleotide-binding</keyword>
<evidence type="ECO:0000256" key="8">
    <source>
        <dbReference type="RuleBase" id="RU003781"/>
    </source>
</evidence>
<feature type="active site" description="Proton acceptor" evidence="7">
    <location>
        <position position="65"/>
    </location>
</feature>
<evidence type="ECO:0000256" key="7">
    <source>
        <dbReference type="HAMAP-Rule" id="MF_01405"/>
    </source>
</evidence>
<keyword evidence="2 7" id="KW-0479">Metal-binding</keyword>
<comment type="catalytic activity">
    <reaction evidence="7">
        <text>ITP + H2O = IMP + diphosphate + H(+)</text>
        <dbReference type="Rhea" id="RHEA:29399"/>
        <dbReference type="ChEBI" id="CHEBI:15377"/>
        <dbReference type="ChEBI" id="CHEBI:15378"/>
        <dbReference type="ChEBI" id="CHEBI:33019"/>
        <dbReference type="ChEBI" id="CHEBI:58053"/>
        <dbReference type="ChEBI" id="CHEBI:61402"/>
        <dbReference type="EC" id="3.6.1.66"/>
    </reaction>
</comment>
<keyword evidence="10" id="KW-1185">Reference proteome</keyword>
<keyword evidence="4 7" id="KW-0378">Hydrolase</keyword>
<dbReference type="EC" id="3.6.1.66" evidence="7"/>
<dbReference type="InterPro" id="IPR002637">
    <property type="entry name" value="RdgB/HAM1"/>
</dbReference>
<evidence type="ECO:0000313" key="9">
    <source>
        <dbReference type="EMBL" id="MDN7025057.1"/>
    </source>
</evidence>
<feature type="binding site" evidence="7">
    <location>
        <position position="161"/>
    </location>
    <ligand>
        <name>substrate</name>
    </ligand>
</feature>
<evidence type="ECO:0000256" key="3">
    <source>
        <dbReference type="ARBA" id="ARBA00022741"/>
    </source>
</evidence>
<dbReference type="PANTHER" id="PTHR11067">
    <property type="entry name" value="INOSINE TRIPHOSPHATE PYROPHOSPHATASE/HAM1 PROTEIN"/>
    <property type="match status" value="1"/>
</dbReference>
<feature type="binding site" evidence="7">
    <location>
        <begin position="140"/>
        <end position="143"/>
    </location>
    <ligand>
        <name>substrate</name>
    </ligand>
</feature>
<dbReference type="InterPro" id="IPR020922">
    <property type="entry name" value="dITP/XTP_pyrophosphatase"/>
</dbReference>
<dbReference type="NCBIfam" id="TIGR00042">
    <property type="entry name" value="RdgB/HAM1 family non-canonical purine NTP pyrophosphatase"/>
    <property type="match status" value="1"/>
</dbReference>
<dbReference type="SUPFAM" id="SSF52972">
    <property type="entry name" value="ITPase-like"/>
    <property type="match status" value="1"/>
</dbReference>
<dbReference type="PANTHER" id="PTHR11067:SF9">
    <property type="entry name" value="INOSINE TRIPHOSPHATE PYROPHOSPHATASE"/>
    <property type="match status" value="1"/>
</dbReference>
<dbReference type="Pfam" id="PF01725">
    <property type="entry name" value="Ham1p_like"/>
    <property type="match status" value="1"/>
</dbReference>
<comment type="similarity">
    <text evidence="1 7 8">Belongs to the HAM1 NTPase family.</text>
</comment>
<accession>A0ABT8MAU4</accession>
<comment type="catalytic activity">
    <reaction evidence="7">
        <text>XTP + H2O = XMP + diphosphate + H(+)</text>
        <dbReference type="Rhea" id="RHEA:28610"/>
        <dbReference type="ChEBI" id="CHEBI:15377"/>
        <dbReference type="ChEBI" id="CHEBI:15378"/>
        <dbReference type="ChEBI" id="CHEBI:33019"/>
        <dbReference type="ChEBI" id="CHEBI:57464"/>
        <dbReference type="ChEBI" id="CHEBI:61314"/>
        <dbReference type="EC" id="3.6.1.66"/>
    </reaction>
</comment>
<dbReference type="InterPro" id="IPR029001">
    <property type="entry name" value="ITPase-like_fam"/>
</dbReference>
<reference evidence="9" key="1">
    <citation type="submission" date="2019-05" db="EMBL/GenBank/DDBJ databases">
        <title>Methanoculleus sp. FWC-SCC1, a methanogenic archaeon isolated from deep marine cold seep.</title>
        <authorList>
            <person name="Chen Y.-W."/>
            <person name="Chen S.-C."/>
            <person name="Teng N.-H."/>
            <person name="Lai M.-C."/>
        </authorList>
    </citation>
    <scope>NUCLEOTIDE SEQUENCE</scope>
    <source>
        <strain evidence="9">FWC-SCC1</strain>
    </source>
</reference>
<evidence type="ECO:0000256" key="2">
    <source>
        <dbReference type="ARBA" id="ARBA00022723"/>
    </source>
</evidence>
<evidence type="ECO:0000313" key="10">
    <source>
        <dbReference type="Proteomes" id="UP001168338"/>
    </source>
</evidence>
<dbReference type="HAMAP" id="MF_01405">
    <property type="entry name" value="Non_canon_purine_NTPase"/>
    <property type="match status" value="1"/>
</dbReference>
<dbReference type="Proteomes" id="UP001168338">
    <property type="component" value="Unassembled WGS sequence"/>
</dbReference>
<name>A0ABT8MAU4_9EURY</name>
<protein>
    <recommendedName>
        <fullName evidence="7">dITP/XTP pyrophosphatase</fullName>
        <ecNumber evidence="7">3.6.1.66</ecNumber>
    </recommendedName>
    <alternativeName>
        <fullName evidence="7">Non-canonical purine NTP pyrophosphatase</fullName>
    </alternativeName>
    <alternativeName>
        <fullName evidence="7">Non-standard purine NTP pyrophosphatase</fullName>
    </alternativeName>
    <alternativeName>
        <fullName evidence="7">Nucleoside-triphosphate diphosphatase</fullName>
    </alternativeName>
    <alternativeName>
        <fullName evidence="7">Nucleoside-triphosphate pyrophosphatase</fullName>
        <shortName evidence="7">NTPase</shortName>
    </alternativeName>
</protein>
<proteinExistence type="inferred from homology"/>
<keyword evidence="6 7" id="KW-0546">Nucleotide metabolism</keyword>
<dbReference type="RefSeq" id="WP_301664188.1">
    <property type="nucleotide sequence ID" value="NZ_VCYH01000005.1"/>
</dbReference>
<evidence type="ECO:0000256" key="5">
    <source>
        <dbReference type="ARBA" id="ARBA00022842"/>
    </source>
</evidence>
<comment type="function">
    <text evidence="7">Pyrophosphatase that catalyzes the hydrolysis of nucleoside triphosphates to their monophosphate derivatives, with a high preference for the non-canonical purine nucleotides XTP (xanthosine triphosphate), dITP (deoxyinosine triphosphate) and ITP. Seems to function as a house-cleaning enzyme that removes non-canonical purine nucleotides from the nucleotide pool, thus preventing their incorporation into DNA/RNA and avoiding chromosomal lesions.</text>
</comment>
<feature type="binding site" evidence="7">
    <location>
        <begin position="166"/>
        <end position="167"/>
    </location>
    <ligand>
        <name>substrate</name>
    </ligand>
</feature>
<comment type="caution">
    <text evidence="9">The sequence shown here is derived from an EMBL/GenBank/DDBJ whole genome shotgun (WGS) entry which is preliminary data.</text>
</comment>
<feature type="binding site" evidence="7">
    <location>
        <position position="36"/>
    </location>
    <ligand>
        <name>Mg(2+)</name>
        <dbReference type="ChEBI" id="CHEBI:18420"/>
    </ligand>
</feature>
<feature type="binding site" evidence="7">
    <location>
        <position position="65"/>
    </location>
    <ligand>
        <name>Mg(2+)</name>
        <dbReference type="ChEBI" id="CHEBI:18420"/>
    </ligand>
</feature>
<dbReference type="CDD" id="cd00515">
    <property type="entry name" value="HAM1"/>
    <property type="match status" value="1"/>
</dbReference>
<dbReference type="EMBL" id="VCYH01000005">
    <property type="protein sequence ID" value="MDN7025057.1"/>
    <property type="molecule type" value="Genomic_DNA"/>
</dbReference>
<evidence type="ECO:0000256" key="4">
    <source>
        <dbReference type="ARBA" id="ARBA00022801"/>
    </source>
</evidence>
<feature type="binding site" evidence="7">
    <location>
        <begin position="8"/>
        <end position="13"/>
    </location>
    <ligand>
        <name>substrate</name>
    </ligand>
</feature>
<dbReference type="Gene3D" id="3.90.950.10">
    <property type="match status" value="1"/>
</dbReference>
<evidence type="ECO:0000256" key="1">
    <source>
        <dbReference type="ARBA" id="ARBA00008023"/>
    </source>
</evidence>
<comment type="cofactor">
    <cofactor evidence="7">
        <name>Mg(2+)</name>
        <dbReference type="ChEBI" id="CHEBI:18420"/>
    </cofactor>
    <text evidence="7">Binds 1 Mg(2+) ion per subunit.</text>
</comment>
<comment type="subunit">
    <text evidence="7">Homodimer.</text>
</comment>
<feature type="binding site" evidence="7">
    <location>
        <position position="66"/>
    </location>
    <ligand>
        <name>substrate</name>
    </ligand>
</feature>
<organism evidence="9 10">
    <name type="scientific">Methanoculleus frigidifontis</name>
    <dbReference type="NCBI Taxonomy" id="2584085"/>
    <lineage>
        <taxon>Archaea</taxon>
        <taxon>Methanobacteriati</taxon>
        <taxon>Methanobacteriota</taxon>
        <taxon>Stenosarchaea group</taxon>
        <taxon>Methanomicrobia</taxon>
        <taxon>Methanomicrobiales</taxon>
        <taxon>Methanomicrobiaceae</taxon>
        <taxon>Methanoculleus</taxon>
    </lineage>
</organism>
<comment type="catalytic activity">
    <reaction evidence="7">
        <text>dITP + H2O = dIMP + diphosphate + H(+)</text>
        <dbReference type="Rhea" id="RHEA:28342"/>
        <dbReference type="ChEBI" id="CHEBI:15377"/>
        <dbReference type="ChEBI" id="CHEBI:15378"/>
        <dbReference type="ChEBI" id="CHEBI:33019"/>
        <dbReference type="ChEBI" id="CHEBI:61194"/>
        <dbReference type="ChEBI" id="CHEBI:61382"/>
        <dbReference type="EC" id="3.6.1.66"/>
    </reaction>
</comment>
<sequence length="183" mass="19809">MRSLTVVTGNPGKAREVASYFAGILEVGHVACDLPELRDNDIGTIAREKARCAYEMLNAPLIVDDTGFFVDALAGFPGPYAAYVQDTIGNVGILKLMEGARDRSAHFETAIAYADDAGIRIFRGILPGTIASSPRGVEGFGYDPIFEHDGRTLAEIPLAEKSRISHRGRALAALREWLICQND</sequence>
<gene>
    <name evidence="9" type="primary">rdgB</name>
    <name evidence="9" type="ORF">FGU65_09175</name>
</gene>